<dbReference type="Proteomes" id="UP001596549">
    <property type="component" value="Unassembled WGS sequence"/>
</dbReference>
<gene>
    <name evidence="4" type="ORF">ACFQPF_00030</name>
</gene>
<evidence type="ECO:0000256" key="1">
    <source>
        <dbReference type="ARBA" id="ARBA00023125"/>
    </source>
</evidence>
<sequence length="188" mass="21357">MDRRQSILTAAEKSFAMFGYKATTVDQIAKIANVGKGTIYTFFSNKEELFYEIVNGLVVEMRHVAEGAFREEHSFYENLHAALIGVLELRRTHQLAVKLSQELRELNTSPVKAALRTLETAVLTFVSKELEKAIEKGEVTPVRTDVASFLMMKMYIALIFDWEENNEPLNEKEMATILETFVMNGIGK</sequence>
<proteinExistence type="predicted"/>
<dbReference type="InterPro" id="IPR036271">
    <property type="entry name" value="Tet_transcr_reg_TetR-rel_C_sf"/>
</dbReference>
<keyword evidence="5" id="KW-1185">Reference proteome</keyword>
<name>A0ABW2NKT1_9BACL</name>
<dbReference type="InterPro" id="IPR023772">
    <property type="entry name" value="DNA-bd_HTH_TetR-type_CS"/>
</dbReference>
<evidence type="ECO:0000313" key="4">
    <source>
        <dbReference type="EMBL" id="MFC7370061.1"/>
    </source>
</evidence>
<accession>A0ABW2NKT1</accession>
<dbReference type="SUPFAM" id="SSF46689">
    <property type="entry name" value="Homeodomain-like"/>
    <property type="match status" value="1"/>
</dbReference>
<dbReference type="PANTHER" id="PTHR43479:SF11">
    <property type="entry name" value="ACREF_ENVCD OPERON REPRESSOR-RELATED"/>
    <property type="match status" value="1"/>
</dbReference>
<feature type="DNA-binding region" description="H-T-H motif" evidence="2">
    <location>
        <begin position="24"/>
        <end position="43"/>
    </location>
</feature>
<dbReference type="InterPro" id="IPR001647">
    <property type="entry name" value="HTH_TetR"/>
</dbReference>
<reference evidence="5" key="1">
    <citation type="journal article" date="2019" name="Int. J. Syst. Evol. Microbiol.">
        <title>The Global Catalogue of Microorganisms (GCM) 10K type strain sequencing project: providing services to taxonomists for standard genome sequencing and annotation.</title>
        <authorList>
            <consortium name="The Broad Institute Genomics Platform"/>
            <consortium name="The Broad Institute Genome Sequencing Center for Infectious Disease"/>
            <person name="Wu L."/>
            <person name="Ma J."/>
        </authorList>
    </citation>
    <scope>NUCLEOTIDE SEQUENCE [LARGE SCALE GENOMIC DNA]</scope>
    <source>
        <strain evidence="5">NBRC 106396</strain>
    </source>
</reference>
<dbReference type="Gene3D" id="1.10.357.10">
    <property type="entry name" value="Tetracycline Repressor, domain 2"/>
    <property type="match status" value="1"/>
</dbReference>
<evidence type="ECO:0000256" key="2">
    <source>
        <dbReference type="PROSITE-ProRule" id="PRU00335"/>
    </source>
</evidence>
<dbReference type="InterPro" id="IPR009057">
    <property type="entry name" value="Homeodomain-like_sf"/>
</dbReference>
<protein>
    <submittedName>
        <fullName evidence="4">TetR/AcrR family transcriptional regulator</fullName>
    </submittedName>
</protein>
<dbReference type="Gene3D" id="1.10.10.60">
    <property type="entry name" value="Homeodomain-like"/>
    <property type="match status" value="1"/>
</dbReference>
<evidence type="ECO:0000259" key="3">
    <source>
        <dbReference type="PROSITE" id="PS50977"/>
    </source>
</evidence>
<comment type="caution">
    <text evidence="4">The sequence shown here is derived from an EMBL/GenBank/DDBJ whole genome shotgun (WGS) entry which is preliminary data.</text>
</comment>
<dbReference type="RefSeq" id="WP_379744616.1">
    <property type="nucleotide sequence ID" value="NZ_JBHTCP010000002.1"/>
</dbReference>
<evidence type="ECO:0000313" key="5">
    <source>
        <dbReference type="Proteomes" id="UP001596549"/>
    </source>
</evidence>
<dbReference type="SUPFAM" id="SSF48498">
    <property type="entry name" value="Tetracyclin repressor-like, C-terminal domain"/>
    <property type="match status" value="1"/>
</dbReference>
<feature type="domain" description="HTH tetR-type" evidence="3">
    <location>
        <begin position="1"/>
        <end position="61"/>
    </location>
</feature>
<dbReference type="PANTHER" id="PTHR43479">
    <property type="entry name" value="ACREF/ENVCD OPERON REPRESSOR-RELATED"/>
    <property type="match status" value="1"/>
</dbReference>
<dbReference type="Pfam" id="PF00440">
    <property type="entry name" value="TetR_N"/>
    <property type="match status" value="1"/>
</dbReference>
<keyword evidence="1 2" id="KW-0238">DNA-binding</keyword>
<dbReference type="InterPro" id="IPR050624">
    <property type="entry name" value="HTH-type_Tx_Regulator"/>
</dbReference>
<dbReference type="PROSITE" id="PS50977">
    <property type="entry name" value="HTH_TETR_2"/>
    <property type="match status" value="1"/>
</dbReference>
<dbReference type="PROSITE" id="PS01081">
    <property type="entry name" value="HTH_TETR_1"/>
    <property type="match status" value="1"/>
</dbReference>
<organism evidence="4 5">
    <name type="scientific">Fictibacillus iocasae</name>
    <dbReference type="NCBI Taxonomy" id="2715437"/>
    <lineage>
        <taxon>Bacteria</taxon>
        <taxon>Bacillati</taxon>
        <taxon>Bacillota</taxon>
        <taxon>Bacilli</taxon>
        <taxon>Bacillales</taxon>
        <taxon>Fictibacillaceae</taxon>
        <taxon>Fictibacillus</taxon>
    </lineage>
</organism>
<dbReference type="EMBL" id="JBHTCP010000002">
    <property type="protein sequence ID" value="MFC7370061.1"/>
    <property type="molecule type" value="Genomic_DNA"/>
</dbReference>
<dbReference type="PRINTS" id="PR00455">
    <property type="entry name" value="HTHTETR"/>
</dbReference>